<protein>
    <submittedName>
        <fullName evidence="1">Uncharacterized protein</fullName>
    </submittedName>
</protein>
<dbReference type="EMBL" id="MT145103">
    <property type="protein sequence ID" value="QJI03613.1"/>
    <property type="molecule type" value="Genomic_DNA"/>
</dbReference>
<evidence type="ECO:0000313" key="1">
    <source>
        <dbReference type="EMBL" id="QJA53800.1"/>
    </source>
</evidence>
<dbReference type="AlphaFoldDB" id="A0A6H2A2X3"/>
<proteinExistence type="predicted"/>
<sequence length="118" mass="13274">MARPTRLNDPAFMEDVTDLLAQGIPQVLIAQSYGVPESTLGNWKKRKDFKRMLAAKLVAYGKEKLAKITDDKWLLERHTAFREAFAPPKQEVKQEVTGSIELLLKEIDGKGIPKPPSD</sequence>
<gene>
    <name evidence="1" type="ORF">TM448A04031_0004</name>
    <name evidence="2" type="ORF">TM448B04748_0011</name>
</gene>
<organism evidence="1">
    <name type="scientific">viral metagenome</name>
    <dbReference type="NCBI Taxonomy" id="1070528"/>
    <lineage>
        <taxon>unclassified sequences</taxon>
        <taxon>metagenomes</taxon>
        <taxon>organismal metagenomes</taxon>
    </lineage>
</organism>
<dbReference type="EMBL" id="MT144452">
    <property type="protein sequence ID" value="QJA53800.1"/>
    <property type="molecule type" value="Genomic_DNA"/>
</dbReference>
<evidence type="ECO:0000313" key="2">
    <source>
        <dbReference type="EMBL" id="QJI03613.1"/>
    </source>
</evidence>
<name>A0A6H2A2X3_9ZZZZ</name>
<reference evidence="1" key="1">
    <citation type="submission" date="2020-03" db="EMBL/GenBank/DDBJ databases">
        <title>The deep terrestrial virosphere.</title>
        <authorList>
            <person name="Holmfeldt K."/>
            <person name="Nilsson E."/>
            <person name="Simone D."/>
            <person name="Lopez-Fernandez M."/>
            <person name="Wu X."/>
            <person name="de Brujin I."/>
            <person name="Lundin D."/>
            <person name="Andersson A."/>
            <person name="Bertilsson S."/>
            <person name="Dopson M."/>
        </authorList>
    </citation>
    <scope>NUCLEOTIDE SEQUENCE</scope>
    <source>
        <strain evidence="1">TM448A04031</strain>
        <strain evidence="2">TM448B04748</strain>
    </source>
</reference>
<accession>A0A6H2A2X3</accession>